<name>A0AAX6EFT7_IRIPA</name>
<dbReference type="Proteomes" id="UP001140949">
    <property type="component" value="Unassembled WGS sequence"/>
</dbReference>
<evidence type="ECO:0000313" key="2">
    <source>
        <dbReference type="EMBL" id="KAJ6802828.1"/>
    </source>
</evidence>
<organism evidence="2 3">
    <name type="scientific">Iris pallida</name>
    <name type="common">Sweet iris</name>
    <dbReference type="NCBI Taxonomy" id="29817"/>
    <lineage>
        <taxon>Eukaryota</taxon>
        <taxon>Viridiplantae</taxon>
        <taxon>Streptophyta</taxon>
        <taxon>Embryophyta</taxon>
        <taxon>Tracheophyta</taxon>
        <taxon>Spermatophyta</taxon>
        <taxon>Magnoliopsida</taxon>
        <taxon>Liliopsida</taxon>
        <taxon>Asparagales</taxon>
        <taxon>Iridaceae</taxon>
        <taxon>Iridoideae</taxon>
        <taxon>Irideae</taxon>
        <taxon>Iris</taxon>
    </lineage>
</organism>
<keyword evidence="3" id="KW-1185">Reference proteome</keyword>
<sequence>MVTPVAAGQPSGLEHPWHFPGPHRLRALRAQPAPHPPAGHRDPDRTRRLPLRRVRDVQSRQQTLRQGPSQGRRLRVPPGARALPAQLWGGRRGGDRGAEQPEPRRDHGGQRRLRGEAAHFGRCARQGV</sequence>
<dbReference type="EMBL" id="JANAVB010036978">
    <property type="protein sequence ID" value="KAJ6802828.1"/>
    <property type="molecule type" value="Genomic_DNA"/>
</dbReference>
<feature type="compositionally biased region" description="Basic and acidic residues" evidence="1">
    <location>
        <begin position="92"/>
        <end position="119"/>
    </location>
</feature>
<feature type="compositionally biased region" description="Basic and acidic residues" evidence="1">
    <location>
        <begin position="39"/>
        <end position="58"/>
    </location>
</feature>
<reference evidence="2" key="1">
    <citation type="journal article" date="2023" name="GigaByte">
        <title>Genome assembly of the bearded iris, Iris pallida Lam.</title>
        <authorList>
            <person name="Bruccoleri R.E."/>
            <person name="Oakeley E.J."/>
            <person name="Faust A.M.E."/>
            <person name="Altorfer M."/>
            <person name="Dessus-Babus S."/>
            <person name="Burckhardt D."/>
            <person name="Oertli M."/>
            <person name="Naumann U."/>
            <person name="Petersen F."/>
            <person name="Wong J."/>
        </authorList>
    </citation>
    <scope>NUCLEOTIDE SEQUENCE</scope>
    <source>
        <strain evidence="2">GSM-AAB239-AS_SAM_17_03QT</strain>
    </source>
</reference>
<protein>
    <submittedName>
        <fullName evidence="2">Germin-like protein 2-1</fullName>
    </submittedName>
</protein>
<dbReference type="AlphaFoldDB" id="A0AAX6EFT7"/>
<evidence type="ECO:0000256" key="1">
    <source>
        <dbReference type="SAM" id="MobiDB-lite"/>
    </source>
</evidence>
<accession>A0AAX6EFT7</accession>
<comment type="caution">
    <text evidence="2">The sequence shown here is derived from an EMBL/GenBank/DDBJ whole genome shotgun (WGS) entry which is preliminary data.</text>
</comment>
<proteinExistence type="predicted"/>
<feature type="compositionally biased region" description="Polar residues" evidence="1">
    <location>
        <begin position="59"/>
        <end position="69"/>
    </location>
</feature>
<reference evidence="2" key="2">
    <citation type="submission" date="2023-04" db="EMBL/GenBank/DDBJ databases">
        <authorList>
            <person name="Bruccoleri R.E."/>
            <person name="Oakeley E.J."/>
            <person name="Faust A.-M."/>
            <person name="Dessus-Babus S."/>
            <person name="Altorfer M."/>
            <person name="Burckhardt D."/>
            <person name="Oertli M."/>
            <person name="Naumann U."/>
            <person name="Petersen F."/>
            <person name="Wong J."/>
        </authorList>
    </citation>
    <scope>NUCLEOTIDE SEQUENCE</scope>
    <source>
        <strain evidence="2">GSM-AAB239-AS_SAM_17_03QT</strain>
        <tissue evidence="2">Leaf</tissue>
    </source>
</reference>
<evidence type="ECO:0000313" key="3">
    <source>
        <dbReference type="Proteomes" id="UP001140949"/>
    </source>
</evidence>
<feature type="region of interest" description="Disordered" evidence="1">
    <location>
        <begin position="1"/>
        <end position="128"/>
    </location>
</feature>
<gene>
    <name evidence="2" type="ORF">M6B38_190790</name>
</gene>